<feature type="transmembrane region" description="Helical" evidence="6">
    <location>
        <begin position="470"/>
        <end position="490"/>
    </location>
</feature>
<evidence type="ECO:0000256" key="4">
    <source>
        <dbReference type="ARBA" id="ARBA00023136"/>
    </source>
</evidence>
<comment type="caution">
    <text evidence="8">The sequence shown here is derived from an EMBL/GenBank/DDBJ whole genome shotgun (WGS) entry which is preliminary data.</text>
</comment>
<keyword evidence="3 6" id="KW-1133">Transmembrane helix</keyword>
<evidence type="ECO:0000256" key="6">
    <source>
        <dbReference type="SAM" id="Phobius"/>
    </source>
</evidence>
<name>A0AA39L469_SARSR</name>
<sequence>MTQPQFDDASEAAHLLHVNEQHPEQPISHRGVRLNPSRWQAGSPGTVVLLVATAKFAVVASGMMILMPIYRLIEDALCHTYYQDNSLDIIDEMKCKVDHVQTRLSTLMGWITLINNLMTLFVAFPYGILADKIGRKPTVLLSYGGMAVSFMFAPLLLGTCRDYVREHPYVLMTGAVFQLVGGGVPVLLSTLYAIVADVSDEKDKAANFLYLTFGATLGGLCGPLLAGLLMARYGPWMPIWLVIFITPVVVAILLAIPETLSIARMEDDPAEEPTKQTLEAHIKRGLADLKESLSMLKNINIPLILITFLSQNARFTAYTGTLGQYISKHFGWKLAETSILLSPLGVLNLLVLAILPKISQYLLSPRVGLSTFRKDLLLTRISTLLLICGAVIEGFSHNIVLFLIGLFIGTFGAADSPLARATISHYVPVEFTSRLYALIGIAEVLGAFIGGPVLAFFFNKGLAWKGFWIGLPWFYIAFTCIICWVALLWVRPPKAVPPPATYQDSDEEGARGEEDD</sequence>
<feature type="domain" description="Major facilitator superfamily (MFS) profile" evidence="7">
    <location>
        <begin position="47"/>
        <end position="495"/>
    </location>
</feature>
<dbReference type="InterPro" id="IPR036259">
    <property type="entry name" value="MFS_trans_sf"/>
</dbReference>
<dbReference type="EMBL" id="JAPDFR010000009">
    <property type="protein sequence ID" value="KAK0383522.1"/>
    <property type="molecule type" value="Genomic_DNA"/>
</dbReference>
<organism evidence="8 9">
    <name type="scientific">Sarocladium strictum</name>
    <name type="common">Black bundle disease fungus</name>
    <name type="synonym">Acremonium strictum</name>
    <dbReference type="NCBI Taxonomy" id="5046"/>
    <lineage>
        <taxon>Eukaryota</taxon>
        <taxon>Fungi</taxon>
        <taxon>Dikarya</taxon>
        <taxon>Ascomycota</taxon>
        <taxon>Pezizomycotina</taxon>
        <taxon>Sordariomycetes</taxon>
        <taxon>Hypocreomycetidae</taxon>
        <taxon>Hypocreales</taxon>
        <taxon>Sarocladiaceae</taxon>
        <taxon>Sarocladium</taxon>
    </lineage>
</organism>
<keyword evidence="2 6" id="KW-0812">Transmembrane</keyword>
<gene>
    <name evidence="8" type="ORF">NLU13_9433</name>
</gene>
<feature type="transmembrane region" description="Helical" evidence="6">
    <location>
        <begin position="208"/>
        <end position="231"/>
    </location>
</feature>
<dbReference type="SUPFAM" id="SSF103473">
    <property type="entry name" value="MFS general substrate transporter"/>
    <property type="match status" value="1"/>
</dbReference>
<evidence type="ECO:0000256" key="1">
    <source>
        <dbReference type="ARBA" id="ARBA00004141"/>
    </source>
</evidence>
<dbReference type="GO" id="GO:0022857">
    <property type="term" value="F:transmembrane transporter activity"/>
    <property type="evidence" value="ECO:0007669"/>
    <property type="project" value="InterPro"/>
</dbReference>
<dbReference type="GO" id="GO:0016020">
    <property type="term" value="C:membrane"/>
    <property type="evidence" value="ECO:0007669"/>
    <property type="project" value="UniProtKB-SubCell"/>
</dbReference>
<feature type="transmembrane region" description="Helical" evidence="6">
    <location>
        <begin position="47"/>
        <end position="70"/>
    </location>
</feature>
<feature type="transmembrane region" description="Helical" evidence="6">
    <location>
        <begin position="337"/>
        <end position="355"/>
    </location>
</feature>
<dbReference type="Pfam" id="PF07690">
    <property type="entry name" value="MFS_1"/>
    <property type="match status" value="1"/>
</dbReference>
<dbReference type="AlphaFoldDB" id="A0AA39L469"/>
<dbReference type="InterPro" id="IPR020846">
    <property type="entry name" value="MFS_dom"/>
</dbReference>
<evidence type="ECO:0000313" key="9">
    <source>
        <dbReference type="Proteomes" id="UP001175261"/>
    </source>
</evidence>
<dbReference type="PROSITE" id="PS50850">
    <property type="entry name" value="MFS"/>
    <property type="match status" value="1"/>
</dbReference>
<evidence type="ECO:0000313" key="8">
    <source>
        <dbReference type="EMBL" id="KAK0383522.1"/>
    </source>
</evidence>
<protein>
    <recommendedName>
        <fullName evidence="7">Major facilitator superfamily (MFS) profile domain-containing protein</fullName>
    </recommendedName>
</protein>
<feature type="region of interest" description="Disordered" evidence="5">
    <location>
        <begin position="496"/>
        <end position="516"/>
    </location>
</feature>
<feature type="transmembrane region" description="Helical" evidence="6">
    <location>
        <begin position="140"/>
        <end position="157"/>
    </location>
</feature>
<feature type="transmembrane region" description="Helical" evidence="6">
    <location>
        <begin position="376"/>
        <end position="392"/>
    </location>
</feature>
<feature type="transmembrane region" description="Helical" evidence="6">
    <location>
        <begin position="237"/>
        <end position="256"/>
    </location>
</feature>
<feature type="transmembrane region" description="Helical" evidence="6">
    <location>
        <begin position="169"/>
        <end position="196"/>
    </location>
</feature>
<accession>A0AA39L469</accession>
<proteinExistence type="predicted"/>
<dbReference type="PANTHER" id="PTHR23507">
    <property type="entry name" value="ZGC:174356"/>
    <property type="match status" value="1"/>
</dbReference>
<dbReference type="PANTHER" id="PTHR23507:SF1">
    <property type="entry name" value="FI18259P1-RELATED"/>
    <property type="match status" value="1"/>
</dbReference>
<keyword evidence="9" id="KW-1185">Reference proteome</keyword>
<evidence type="ECO:0000256" key="3">
    <source>
        <dbReference type="ARBA" id="ARBA00022989"/>
    </source>
</evidence>
<evidence type="ECO:0000259" key="7">
    <source>
        <dbReference type="PROSITE" id="PS50850"/>
    </source>
</evidence>
<dbReference type="Gene3D" id="1.20.1250.20">
    <property type="entry name" value="MFS general substrate transporter like domains"/>
    <property type="match status" value="2"/>
</dbReference>
<evidence type="ECO:0000256" key="5">
    <source>
        <dbReference type="SAM" id="MobiDB-lite"/>
    </source>
</evidence>
<feature type="transmembrane region" description="Helical" evidence="6">
    <location>
        <begin position="107"/>
        <end position="128"/>
    </location>
</feature>
<comment type="subcellular location">
    <subcellularLocation>
        <location evidence="1">Membrane</location>
        <topology evidence="1">Multi-pass membrane protein</topology>
    </subcellularLocation>
</comment>
<keyword evidence="4 6" id="KW-0472">Membrane</keyword>
<dbReference type="InterPro" id="IPR011701">
    <property type="entry name" value="MFS"/>
</dbReference>
<evidence type="ECO:0000256" key="2">
    <source>
        <dbReference type="ARBA" id="ARBA00022692"/>
    </source>
</evidence>
<feature type="transmembrane region" description="Helical" evidence="6">
    <location>
        <begin position="435"/>
        <end position="458"/>
    </location>
</feature>
<reference evidence="8" key="1">
    <citation type="submission" date="2022-10" db="EMBL/GenBank/DDBJ databases">
        <title>Determination and structural analysis of whole genome sequence of Sarocladium strictum F4-1.</title>
        <authorList>
            <person name="Hu L."/>
            <person name="Jiang Y."/>
        </authorList>
    </citation>
    <scope>NUCLEOTIDE SEQUENCE</scope>
    <source>
        <strain evidence="8">F4-1</strain>
    </source>
</reference>
<dbReference type="Proteomes" id="UP001175261">
    <property type="component" value="Unassembled WGS sequence"/>
</dbReference>
<feature type="transmembrane region" description="Helical" evidence="6">
    <location>
        <begin position="398"/>
        <end position="414"/>
    </location>
</feature>